<dbReference type="InterPro" id="IPR015421">
    <property type="entry name" value="PyrdxlP-dep_Trfase_major"/>
</dbReference>
<dbReference type="Gene3D" id="3.40.640.10">
    <property type="entry name" value="Type I PLP-dependent aspartate aminotransferase-like (Major domain)"/>
    <property type="match status" value="1"/>
</dbReference>
<dbReference type="InterPro" id="IPR015424">
    <property type="entry name" value="PyrdxlP-dep_Trfase"/>
</dbReference>
<keyword evidence="2 4" id="KW-0663">Pyridoxal phosphate</keyword>
<comment type="cofactor">
    <cofactor evidence="1 4">
        <name>pyridoxal 5'-phosphate</name>
        <dbReference type="ChEBI" id="CHEBI:597326"/>
    </cofactor>
</comment>
<dbReference type="InterPro" id="IPR002129">
    <property type="entry name" value="PyrdxlP-dep_de-COase"/>
</dbReference>
<reference evidence="5 6" key="1">
    <citation type="journal article" date="2013" name="PLoS Genet.">
        <title>The genome and development-dependent transcriptomes of Pyronema confluens: a window into fungal evolution.</title>
        <authorList>
            <person name="Traeger S."/>
            <person name="Altegoer F."/>
            <person name="Freitag M."/>
            <person name="Gabaldon T."/>
            <person name="Kempken F."/>
            <person name="Kumar A."/>
            <person name="Marcet-Houben M."/>
            <person name="Poggeler S."/>
            <person name="Stajich J.E."/>
            <person name="Nowrousian M."/>
        </authorList>
    </citation>
    <scope>NUCLEOTIDE SEQUENCE [LARGE SCALE GENOMIC DNA]</scope>
    <source>
        <strain evidence="6">CBS 100304</strain>
        <tissue evidence="5">Vegetative mycelium</tissue>
    </source>
</reference>
<organism evidence="5 6">
    <name type="scientific">Pyronema omphalodes (strain CBS 100304)</name>
    <name type="common">Pyronema confluens</name>
    <dbReference type="NCBI Taxonomy" id="1076935"/>
    <lineage>
        <taxon>Eukaryota</taxon>
        <taxon>Fungi</taxon>
        <taxon>Dikarya</taxon>
        <taxon>Ascomycota</taxon>
        <taxon>Pezizomycotina</taxon>
        <taxon>Pezizomycetes</taxon>
        <taxon>Pezizales</taxon>
        <taxon>Pyronemataceae</taxon>
        <taxon>Pyronema</taxon>
    </lineage>
</organism>
<dbReference type="PANTHER" id="PTHR42735:SF4">
    <property type="entry name" value="PYRIDOXAL PHOSPHATE-DEPENDENT DECARBOXYLASE FAMILY PROTEIN"/>
    <property type="match status" value="1"/>
</dbReference>
<dbReference type="EMBL" id="HF935724">
    <property type="protein sequence ID" value="CCX32119.1"/>
    <property type="molecule type" value="Genomic_DNA"/>
</dbReference>
<evidence type="ECO:0000313" key="5">
    <source>
        <dbReference type="EMBL" id="CCX32119.1"/>
    </source>
</evidence>
<evidence type="ECO:0000256" key="1">
    <source>
        <dbReference type="ARBA" id="ARBA00001933"/>
    </source>
</evidence>
<proteinExistence type="predicted"/>
<evidence type="ECO:0000256" key="2">
    <source>
        <dbReference type="ARBA" id="ARBA00022898"/>
    </source>
</evidence>
<feature type="modified residue" description="N6-(pyridoxal phosphate)lysine" evidence="4">
    <location>
        <position position="397"/>
    </location>
</feature>
<dbReference type="Pfam" id="PF00282">
    <property type="entry name" value="Pyridoxal_deC"/>
    <property type="match status" value="1"/>
</dbReference>
<dbReference type="STRING" id="1076935.U4LJ45"/>
<dbReference type="SUPFAM" id="SSF53383">
    <property type="entry name" value="PLP-dependent transferases"/>
    <property type="match status" value="1"/>
</dbReference>
<name>U4LJ45_PYROM</name>
<evidence type="ECO:0000256" key="4">
    <source>
        <dbReference type="PIRSR" id="PIRSR602129-50"/>
    </source>
</evidence>
<dbReference type="OrthoDB" id="2161780at2759"/>
<accession>U4LJ45</accession>
<protein>
    <submittedName>
        <fullName evidence="5">Similar to L-tyrosine decarboxylase acc. no. B8GDM7</fullName>
    </submittedName>
</protein>
<sequence length="971" mass="110135">MSKDDPFEDDRNQHAGLSAYFLGPAAENRQQMLKYIGEIIDSKYDFREKYRFEDNMARFDKYLDILHKKLLGRFSVPFWSPRYSAHMIMDTSMPATLGYFATMLYNPNNVAVEASPITTVLELEAGKQLCKLLGFRLASKTTVYGFGDKPGEPTIEPDYGPDQISAWGHITSGGTVANIEALWAARNLKFYPLALRNAMRSDEELHYLEDKFKLRTCNTDKEQNLISKTMKEITAWELLNIRVDDILDIPRRLYEEHNISPATLQRSMDKHGIQNVGQATMVENYAKYGETIKPMKVLFSSTNHYSWPKACALTGIGSENMIPIPVDDNARIDLKELQKVLTHCKDNEVPVCAVIGIVGSTEEGAVDEIGALDIRMDINHSFYSIRHCDSVTIDPHKSGYVPYAAGALCYRNEKMRHLLTWSSPYISRDNEPESIGIYGVEARRSSSGCLAIKLCYWYGTKGYGALLGEALFTSSMFSAHWAAIQTEGKGYKNEFKVVPFNKLPGENPGESTEEIQKDIRKYIHGKENKEILASPTALNLLKRLGSDLTINCFAVNFKVGKDDKVWNKDVEMANRLNSSVVKRMTSVYPLQDPTDIEFFLTSTEFRQSVYQKCADTFKKCLDLEIESGVDLFVLRNVVMSPYTTTDRFLDTLVDAFGKIVDDEIGRLIPFSDPAHAKTHRFLVQGSTENSASVYLIYLPRFFMANSSNQLIISAILDSESQEKRRQLPDCRFFLETSEEMTFSDLVESTDLKATLVWGKIKEDRAEEDKNMNATASSMSTVINQSLRATHREKEYPERMPFYIYGSGRENEGVHISHILLKAPNTMLCADRLTITLKNESNEKKQQLHDSLARGCVAVTNKPERLWQPLTNGQSIFTPAEDVDVLIFKDWEADKDALKGKQTDETRESKALFVAKLSGFKSVYSESKELNDNGRHGRRWDLKKNDWVVVEGGDGPSGLYQNWLKHLHDAQR</sequence>
<keyword evidence="6" id="KW-1185">Reference proteome</keyword>
<gene>
    <name evidence="5" type="ORF">PCON_12389</name>
</gene>
<evidence type="ECO:0000313" key="6">
    <source>
        <dbReference type="Proteomes" id="UP000018144"/>
    </source>
</evidence>
<dbReference type="GO" id="GO:0019752">
    <property type="term" value="P:carboxylic acid metabolic process"/>
    <property type="evidence" value="ECO:0007669"/>
    <property type="project" value="InterPro"/>
</dbReference>
<evidence type="ECO:0000256" key="3">
    <source>
        <dbReference type="ARBA" id="ARBA00023239"/>
    </source>
</evidence>
<dbReference type="GO" id="GO:0030170">
    <property type="term" value="F:pyridoxal phosphate binding"/>
    <property type="evidence" value="ECO:0007669"/>
    <property type="project" value="InterPro"/>
</dbReference>
<dbReference type="InterPro" id="IPR050477">
    <property type="entry name" value="GrpII_AminoAcid_Decarb"/>
</dbReference>
<dbReference type="Proteomes" id="UP000018144">
    <property type="component" value="Unassembled WGS sequence"/>
</dbReference>
<dbReference type="OMA" id="ATWLTHK"/>
<dbReference type="AlphaFoldDB" id="U4LJ45"/>
<dbReference type="GO" id="GO:0016830">
    <property type="term" value="F:carbon-carbon lyase activity"/>
    <property type="evidence" value="ECO:0007669"/>
    <property type="project" value="InterPro"/>
</dbReference>
<dbReference type="PANTHER" id="PTHR42735">
    <property type="match status" value="1"/>
</dbReference>
<keyword evidence="3" id="KW-0456">Lyase</keyword>
<dbReference type="eggNOG" id="ENOG502QUUV">
    <property type="taxonomic scope" value="Eukaryota"/>
</dbReference>